<keyword evidence="2" id="KW-0812">Transmembrane</keyword>
<keyword evidence="4" id="KW-1185">Reference proteome</keyword>
<protein>
    <submittedName>
        <fullName evidence="3">Phage abortive infection protein</fullName>
    </submittedName>
</protein>
<gene>
    <name evidence="3" type="ORF">K3162_03935</name>
</gene>
<dbReference type="InterPro" id="IPR031709">
    <property type="entry name" value="PutAbiC"/>
</dbReference>
<reference evidence="3 4" key="1">
    <citation type="submission" date="2021-08" db="EMBL/GenBank/DDBJ databases">
        <title>Comparative Genomics Analysis of the Genus Qipengyuania Reveals Extensive Genetic Diversity and Metabolic Versatility, Including the Description of Fifteen Novel Species.</title>
        <authorList>
            <person name="Liu Y."/>
        </authorList>
    </citation>
    <scope>NUCLEOTIDE SEQUENCE [LARGE SCALE GENOMIC DNA]</scope>
    <source>
        <strain evidence="3 4">1NDW3</strain>
    </source>
</reference>
<feature type="coiled-coil region" evidence="1">
    <location>
        <begin position="60"/>
        <end position="98"/>
    </location>
</feature>
<evidence type="ECO:0000256" key="2">
    <source>
        <dbReference type="SAM" id="Phobius"/>
    </source>
</evidence>
<dbReference type="RefSeq" id="WP_221428876.1">
    <property type="nucleotide sequence ID" value="NZ_CP081296.1"/>
</dbReference>
<evidence type="ECO:0000313" key="3">
    <source>
        <dbReference type="EMBL" id="QZD93188.1"/>
    </source>
</evidence>
<accession>A0ABX8ZVZ4</accession>
<evidence type="ECO:0000313" key="4">
    <source>
        <dbReference type="Proteomes" id="UP000824300"/>
    </source>
</evidence>
<sequence length="262" mass="29269">MKLWIGPAVGLFLVTILVGILAASFIDGAFSTLGEFGDFVGGLANPLLALMGYLALLYTIKVQTRELELSRKELELTREELDRSATALEEQVATSERQRLSQSFFDLFEMYKSVVSEISYGMGDSRVVGKAAFEKFIFGFSPSGFDSNKTWSIERVQRAHDGQNARLGNYFRIIYRLLSFLNENGNDAEFFADMFRAQLTTAELHLLFFNCVSDVGSPMQKYAAKFELFDNMPVPHGDGFEAIAEKIDPKAFGENDALLSLI</sequence>
<feature type="transmembrane region" description="Helical" evidence="2">
    <location>
        <begin position="39"/>
        <end position="60"/>
    </location>
</feature>
<keyword evidence="2" id="KW-1133">Transmembrane helix</keyword>
<dbReference type="EMBL" id="CP081296">
    <property type="protein sequence ID" value="QZD93188.1"/>
    <property type="molecule type" value="Genomic_DNA"/>
</dbReference>
<proteinExistence type="predicted"/>
<organism evidence="3 4">
    <name type="scientific">Qipengyuania xiapuensis</name>
    <dbReference type="NCBI Taxonomy" id="2867236"/>
    <lineage>
        <taxon>Bacteria</taxon>
        <taxon>Pseudomonadati</taxon>
        <taxon>Pseudomonadota</taxon>
        <taxon>Alphaproteobacteria</taxon>
        <taxon>Sphingomonadales</taxon>
        <taxon>Erythrobacteraceae</taxon>
        <taxon>Qipengyuania</taxon>
    </lineage>
</organism>
<name>A0ABX8ZVZ4_9SPHN</name>
<dbReference type="Proteomes" id="UP000824300">
    <property type="component" value="Chromosome"/>
</dbReference>
<evidence type="ECO:0000256" key="1">
    <source>
        <dbReference type="SAM" id="Coils"/>
    </source>
</evidence>
<dbReference type="Pfam" id="PF16872">
    <property type="entry name" value="putAbiC"/>
    <property type="match status" value="1"/>
</dbReference>
<keyword evidence="1" id="KW-0175">Coiled coil</keyword>
<keyword evidence="2" id="KW-0472">Membrane</keyword>